<reference evidence="3 4" key="1">
    <citation type="submission" date="2020-05" db="EMBL/GenBank/DDBJ databases">
        <title>MicrobeNet Type strains.</title>
        <authorList>
            <person name="Nicholson A.C."/>
        </authorList>
    </citation>
    <scope>NUCLEOTIDE SEQUENCE [LARGE SCALE GENOMIC DNA]</scope>
    <source>
        <strain evidence="3 4">JCM 14282</strain>
    </source>
</reference>
<accession>A0A7Y2M1D2</accession>
<protein>
    <recommendedName>
        <fullName evidence="2">DUF1023 domain-containing protein</fullName>
    </recommendedName>
</protein>
<proteinExistence type="predicted"/>
<evidence type="ECO:0000259" key="2">
    <source>
        <dbReference type="Pfam" id="PF06259"/>
    </source>
</evidence>
<evidence type="ECO:0000256" key="1">
    <source>
        <dbReference type="SAM" id="Coils"/>
    </source>
</evidence>
<feature type="coiled-coil region" evidence="1">
    <location>
        <begin position="130"/>
        <end position="157"/>
    </location>
</feature>
<dbReference type="RefSeq" id="WP_167036720.1">
    <property type="nucleotide sequence ID" value="NZ_BAAANA010000001.1"/>
</dbReference>
<dbReference type="InterPro" id="IPR010427">
    <property type="entry name" value="DUF1023"/>
</dbReference>
<name>A0A7Y2M1D2_9MICO</name>
<organism evidence="3 4">
    <name type="scientific">Microbacterium ulmi</name>
    <dbReference type="NCBI Taxonomy" id="179095"/>
    <lineage>
        <taxon>Bacteria</taxon>
        <taxon>Bacillati</taxon>
        <taxon>Actinomycetota</taxon>
        <taxon>Actinomycetes</taxon>
        <taxon>Micrococcales</taxon>
        <taxon>Microbacteriaceae</taxon>
        <taxon>Microbacterium</taxon>
    </lineage>
</organism>
<dbReference type="AlphaFoldDB" id="A0A7Y2M1D2"/>
<comment type="caution">
    <text evidence="3">The sequence shown here is derived from an EMBL/GenBank/DDBJ whole genome shotgun (WGS) entry which is preliminary data.</text>
</comment>
<evidence type="ECO:0000313" key="4">
    <source>
        <dbReference type="Proteomes" id="UP000543598"/>
    </source>
</evidence>
<keyword evidence="4" id="KW-1185">Reference proteome</keyword>
<gene>
    <name evidence="3" type="ORF">HLA99_09085</name>
</gene>
<keyword evidence="1" id="KW-0175">Coiled coil</keyword>
<dbReference type="Pfam" id="PF06259">
    <property type="entry name" value="Abhydrolase_8"/>
    <property type="match status" value="1"/>
</dbReference>
<dbReference type="Proteomes" id="UP000543598">
    <property type="component" value="Unassembled WGS sequence"/>
</dbReference>
<sequence>MVDAANPGAGDPEAIGAQGAVRARKAADVRRALTAVTAASADASGAGWKGHAQQGFVASLAATVPDLSLLADGLDAQAAALAVYAAEVRGIRDLQRGLESRRTAADEEIGQAEGSLWAARRQADGPFGGSLDTQSRIDRLERRIGDAQRELRTVASEWDELVSRRARADAACAAVFEGPAVRGALARLSGAAPSTASGRIALLEGLSATDLKALLASHPDILDDLAHADADTVAEWWRSLDGDRPGVPSEAQELLLAAIPATLGSLEGIAYWARDRANRTVLAQRIADAEAALEHAEEMPPLWEMIVNGEAVMTRQALAIAEAQERLDELVGIRQALRGPAGGAPRMLVLLSADVPPLAAVSVGDLDTAASVTYAVPGMGTTAAGMKGWTDGAQRIFDAQAGVTGNDTDRAVVAWIGYETPPVPGADGGFDVLSNARADAGADKLRATLAGFGAVRADDGPRVSVVAHSYGTTTSSIALSAPGVHVDTFVSVGSAGLPGHISDAGAIHADEVYAGQARDVLPFLEGGQGDQWAWTGRDFSDEHPVNPVDAGFGARTFGVDGDNGMRPVTDHSTHVDGGTGYLDAGTESLRNVALATTGQGDAVSPYRAKGPTVLQQALIESAKQGGMAGG</sequence>
<dbReference type="EMBL" id="JABEMB010000011">
    <property type="protein sequence ID" value="NNH03999.1"/>
    <property type="molecule type" value="Genomic_DNA"/>
</dbReference>
<evidence type="ECO:0000313" key="3">
    <source>
        <dbReference type="EMBL" id="NNH03999.1"/>
    </source>
</evidence>
<feature type="domain" description="DUF1023" evidence="2">
    <location>
        <begin position="358"/>
        <end position="517"/>
    </location>
</feature>